<evidence type="ECO:0000313" key="2">
    <source>
        <dbReference type="EMBL" id="KKN30882.1"/>
    </source>
</evidence>
<feature type="compositionally biased region" description="Low complexity" evidence="1">
    <location>
        <begin position="28"/>
        <end position="39"/>
    </location>
</feature>
<comment type="caution">
    <text evidence="2">The sequence shown here is derived from an EMBL/GenBank/DDBJ whole genome shotgun (WGS) entry which is preliminary data.</text>
</comment>
<feature type="region of interest" description="Disordered" evidence="1">
    <location>
        <begin position="1"/>
        <end position="47"/>
    </location>
</feature>
<sequence>MWNDNEDPQEDEDDWSDIGGSEEDGNEDVAAVAEATEPPVEVDPEDPVQFPEQYYDVQMTYHVGDETIKAGTSVPIRCSNCAAWEAPLAARGGKSLCRPGKPFELPVKKGEDLRQWFMQEDRYSCQTHFIPQDMEDVLPMLTEDQDQIRILLWAFPVITKLVQLQNRIRKHCSKNDLDAEKYINTVVDFMLLFSSAQQQKLIKPFIKAVAKGLATRKKKKKLPRKKSSFRAGDQVVWEVWPGQSIEGYISSIGGRNKNVTIVVSPPHTELLAPGSTKPVRWQRPVAEWKKMKPQKLDSLPLLTGAQDD</sequence>
<dbReference type="AlphaFoldDB" id="A0A0F9Q1M3"/>
<reference evidence="2" key="1">
    <citation type="journal article" date="2015" name="Nature">
        <title>Complex archaea that bridge the gap between prokaryotes and eukaryotes.</title>
        <authorList>
            <person name="Spang A."/>
            <person name="Saw J.H."/>
            <person name="Jorgensen S.L."/>
            <person name="Zaremba-Niedzwiedzka K."/>
            <person name="Martijn J."/>
            <person name="Lind A.E."/>
            <person name="van Eijk R."/>
            <person name="Schleper C."/>
            <person name="Guy L."/>
            <person name="Ettema T.J."/>
        </authorList>
    </citation>
    <scope>NUCLEOTIDE SEQUENCE</scope>
</reference>
<gene>
    <name evidence="2" type="ORF">LCGC14_0829570</name>
</gene>
<protein>
    <submittedName>
        <fullName evidence="2">Uncharacterized protein</fullName>
    </submittedName>
</protein>
<evidence type="ECO:0000256" key="1">
    <source>
        <dbReference type="SAM" id="MobiDB-lite"/>
    </source>
</evidence>
<proteinExistence type="predicted"/>
<name>A0A0F9Q1M3_9ZZZZ</name>
<accession>A0A0F9Q1M3</accession>
<feature type="compositionally biased region" description="Acidic residues" evidence="1">
    <location>
        <begin position="1"/>
        <end position="27"/>
    </location>
</feature>
<organism evidence="2">
    <name type="scientific">marine sediment metagenome</name>
    <dbReference type="NCBI Taxonomy" id="412755"/>
    <lineage>
        <taxon>unclassified sequences</taxon>
        <taxon>metagenomes</taxon>
        <taxon>ecological metagenomes</taxon>
    </lineage>
</organism>
<dbReference type="EMBL" id="LAZR01002373">
    <property type="protein sequence ID" value="KKN30882.1"/>
    <property type="molecule type" value="Genomic_DNA"/>
</dbReference>